<gene>
    <name evidence="2" type="ORF">TMSB3V08_LOCUS10673</name>
</gene>
<feature type="transmembrane region" description="Helical" evidence="1">
    <location>
        <begin position="153"/>
        <end position="171"/>
    </location>
</feature>
<organism evidence="2">
    <name type="scientific">Timema monikensis</name>
    <dbReference type="NCBI Taxonomy" id="170555"/>
    <lineage>
        <taxon>Eukaryota</taxon>
        <taxon>Metazoa</taxon>
        <taxon>Ecdysozoa</taxon>
        <taxon>Arthropoda</taxon>
        <taxon>Hexapoda</taxon>
        <taxon>Insecta</taxon>
        <taxon>Pterygota</taxon>
        <taxon>Neoptera</taxon>
        <taxon>Polyneoptera</taxon>
        <taxon>Phasmatodea</taxon>
        <taxon>Timematodea</taxon>
        <taxon>Timematoidea</taxon>
        <taxon>Timematidae</taxon>
        <taxon>Timema</taxon>
    </lineage>
</organism>
<dbReference type="AlphaFoldDB" id="A0A7R9EI40"/>
<reference evidence="2" key="1">
    <citation type="submission" date="2020-11" db="EMBL/GenBank/DDBJ databases">
        <authorList>
            <person name="Tran Van P."/>
        </authorList>
    </citation>
    <scope>NUCLEOTIDE SEQUENCE</scope>
</reference>
<evidence type="ECO:0000313" key="2">
    <source>
        <dbReference type="EMBL" id="CAD7434010.1"/>
    </source>
</evidence>
<keyword evidence="1" id="KW-0472">Membrane</keyword>
<accession>A0A7R9EI40</accession>
<keyword evidence="1" id="KW-0812">Transmembrane</keyword>
<protein>
    <submittedName>
        <fullName evidence="2">Uncharacterized protein</fullName>
    </submittedName>
</protein>
<name>A0A7R9EI40_9NEOP</name>
<dbReference type="EMBL" id="OB797021">
    <property type="protein sequence ID" value="CAD7434010.1"/>
    <property type="molecule type" value="Genomic_DNA"/>
</dbReference>
<proteinExistence type="predicted"/>
<evidence type="ECO:0000256" key="1">
    <source>
        <dbReference type="SAM" id="Phobius"/>
    </source>
</evidence>
<sequence>MLSRYSLYLAGSFLNAINNPNLHHKASAWLGHAIISTTPSSNHSHWLSRVKIAYTIRRIISTSLFHHIDKKYGSAGPGNTVYSEGNMQETTMSSKRIIYCVHGKPNGCCVVTEEEITDKTNGDTTNELVNVLRVEHCHRTRGEGLDTRARRKLILASIICVIFMLGEVVVYDIGIESVEVAAQRLQVRIQMRQRVTSYPAFCLISQEESVKMFRVEREIDVLSELNEDGRSPGELTSWLLFSGNTSVI</sequence>
<keyword evidence="1" id="KW-1133">Transmembrane helix</keyword>